<evidence type="ECO:0000256" key="1">
    <source>
        <dbReference type="SAM" id="MobiDB-lite"/>
    </source>
</evidence>
<protein>
    <submittedName>
        <fullName evidence="2">Uncharacterized protein</fullName>
    </submittedName>
</protein>
<comment type="caution">
    <text evidence="2">The sequence shown here is derived from an EMBL/GenBank/DDBJ whole genome shotgun (WGS) entry which is preliminary data.</text>
</comment>
<evidence type="ECO:0000313" key="2">
    <source>
        <dbReference type="EMBL" id="GAP37948.1"/>
    </source>
</evidence>
<feature type="region of interest" description="Disordered" evidence="1">
    <location>
        <begin position="18"/>
        <end position="42"/>
    </location>
</feature>
<name>A0A0K8P5G0_PISS1</name>
<reference evidence="3" key="1">
    <citation type="submission" date="2015-07" db="EMBL/GenBank/DDBJ databases">
        <title>Discovery of a poly(ethylene terephthalate assimilation.</title>
        <authorList>
            <person name="Yoshida S."/>
            <person name="Hiraga K."/>
            <person name="Takehana T."/>
            <person name="Taniguchi I."/>
            <person name="Yamaji H."/>
            <person name="Maeda Y."/>
            <person name="Toyohara K."/>
            <person name="Miyamoto K."/>
            <person name="Kimura Y."/>
            <person name="Oda K."/>
        </authorList>
    </citation>
    <scope>NUCLEOTIDE SEQUENCE [LARGE SCALE GENOMIC DNA]</scope>
    <source>
        <strain evidence="3">NBRC 110686 / TISTR 2288 / 201-F6</strain>
    </source>
</reference>
<dbReference type="AlphaFoldDB" id="A0A0K8P5G0"/>
<organism evidence="2 3">
    <name type="scientific">Piscinibacter sakaiensis</name>
    <name type="common">Ideonella sakaiensis</name>
    <dbReference type="NCBI Taxonomy" id="1547922"/>
    <lineage>
        <taxon>Bacteria</taxon>
        <taxon>Pseudomonadati</taxon>
        <taxon>Pseudomonadota</taxon>
        <taxon>Betaproteobacteria</taxon>
        <taxon>Burkholderiales</taxon>
        <taxon>Sphaerotilaceae</taxon>
        <taxon>Piscinibacter</taxon>
    </lineage>
</organism>
<accession>A0A0K8P5G0</accession>
<reference evidence="2 3" key="2">
    <citation type="journal article" date="2016" name="Science">
        <title>A bacterium that degrades and assimilates poly(ethylene terephthalate).</title>
        <authorList>
            <person name="Yoshida S."/>
            <person name="Hiraga K."/>
            <person name="Takehana T."/>
            <person name="Taniguchi I."/>
            <person name="Yamaji H."/>
            <person name="Maeda Y."/>
            <person name="Toyohara K."/>
            <person name="Miyamoto K."/>
            <person name="Kimura Y."/>
            <person name="Oda K."/>
        </authorList>
    </citation>
    <scope>NUCLEOTIDE SEQUENCE [LARGE SCALE GENOMIC DNA]</scope>
    <source>
        <strain evidence="3">NBRC 110686 / TISTR 2288 / 201-F6</strain>
    </source>
</reference>
<sequence>MMIQSDLDAHWDFPWGAADRGIARPAPGAQRGAGGPTELPGT</sequence>
<proteinExistence type="predicted"/>
<keyword evidence="3" id="KW-1185">Reference proteome</keyword>
<dbReference type="Proteomes" id="UP000037660">
    <property type="component" value="Unassembled WGS sequence"/>
</dbReference>
<evidence type="ECO:0000313" key="3">
    <source>
        <dbReference type="Proteomes" id="UP000037660"/>
    </source>
</evidence>
<dbReference type="EMBL" id="BBYR01000064">
    <property type="protein sequence ID" value="GAP37948.1"/>
    <property type="molecule type" value="Genomic_DNA"/>
</dbReference>
<gene>
    <name evidence="2" type="ORF">ISF6_4142</name>
</gene>